<keyword evidence="3" id="KW-1185">Reference proteome</keyword>
<keyword evidence="1" id="KW-0812">Transmembrane</keyword>
<protein>
    <submittedName>
        <fullName evidence="2">Uncharacterized protein</fullName>
    </submittedName>
</protein>
<feature type="transmembrane region" description="Helical" evidence="1">
    <location>
        <begin position="6"/>
        <end position="27"/>
    </location>
</feature>
<sequence length="79" mass="9259">MQIYIHVYSYFLTIIRSCIVKVVKLFLFLRGLRPKSGCFGGFLIQKSRHYTCLPLTLASADCERSEQRRTNRLLYVAVR</sequence>
<accession>A0A2J6QL17</accession>
<evidence type="ECO:0000313" key="3">
    <source>
        <dbReference type="Proteomes" id="UP000235672"/>
    </source>
</evidence>
<organism evidence="2 3">
    <name type="scientific">Hyaloscypha hepaticicola</name>
    <dbReference type="NCBI Taxonomy" id="2082293"/>
    <lineage>
        <taxon>Eukaryota</taxon>
        <taxon>Fungi</taxon>
        <taxon>Dikarya</taxon>
        <taxon>Ascomycota</taxon>
        <taxon>Pezizomycotina</taxon>
        <taxon>Leotiomycetes</taxon>
        <taxon>Helotiales</taxon>
        <taxon>Hyaloscyphaceae</taxon>
        <taxon>Hyaloscypha</taxon>
    </lineage>
</organism>
<dbReference type="EMBL" id="KZ613467">
    <property type="protein sequence ID" value="PMD26926.1"/>
    <property type="molecule type" value="Genomic_DNA"/>
</dbReference>
<gene>
    <name evidence="2" type="ORF">NA56DRAFT_300504</name>
</gene>
<keyword evidence="1" id="KW-1133">Transmembrane helix</keyword>
<dbReference type="AlphaFoldDB" id="A0A2J6QL17"/>
<dbReference type="Proteomes" id="UP000235672">
    <property type="component" value="Unassembled WGS sequence"/>
</dbReference>
<name>A0A2J6QL17_9HELO</name>
<keyword evidence="1" id="KW-0472">Membrane</keyword>
<reference evidence="2 3" key="1">
    <citation type="submission" date="2016-05" db="EMBL/GenBank/DDBJ databases">
        <title>A degradative enzymes factory behind the ericoid mycorrhizal symbiosis.</title>
        <authorList>
            <consortium name="DOE Joint Genome Institute"/>
            <person name="Martino E."/>
            <person name="Morin E."/>
            <person name="Grelet G."/>
            <person name="Kuo A."/>
            <person name="Kohler A."/>
            <person name="Daghino S."/>
            <person name="Barry K."/>
            <person name="Choi C."/>
            <person name="Cichocki N."/>
            <person name="Clum A."/>
            <person name="Copeland A."/>
            <person name="Hainaut M."/>
            <person name="Haridas S."/>
            <person name="Labutti K."/>
            <person name="Lindquist E."/>
            <person name="Lipzen A."/>
            <person name="Khouja H.-R."/>
            <person name="Murat C."/>
            <person name="Ohm R."/>
            <person name="Olson A."/>
            <person name="Spatafora J."/>
            <person name="Veneault-Fourrey C."/>
            <person name="Henrissat B."/>
            <person name="Grigoriev I."/>
            <person name="Martin F."/>
            <person name="Perotto S."/>
        </authorList>
    </citation>
    <scope>NUCLEOTIDE SEQUENCE [LARGE SCALE GENOMIC DNA]</scope>
    <source>
        <strain evidence="2 3">UAMH 7357</strain>
    </source>
</reference>
<evidence type="ECO:0000313" key="2">
    <source>
        <dbReference type="EMBL" id="PMD26926.1"/>
    </source>
</evidence>
<evidence type="ECO:0000256" key="1">
    <source>
        <dbReference type="SAM" id="Phobius"/>
    </source>
</evidence>
<proteinExistence type="predicted"/>